<name>A0A4D6P1V7_SALET</name>
<feature type="chain" id="PRO_5026051991" description="Secreted protein" evidence="2">
    <location>
        <begin position="22"/>
        <end position="81"/>
    </location>
</feature>
<keyword evidence="2" id="KW-0732">Signal</keyword>
<evidence type="ECO:0000256" key="1">
    <source>
        <dbReference type="SAM" id="MobiDB-lite"/>
    </source>
</evidence>
<reference evidence="3" key="1">
    <citation type="submission" date="2019-04" db="EMBL/GenBank/DDBJ databases">
        <title>Whole genome sequencing of cultured pathogen.</title>
        <authorList>
            <person name="Hoffmann M."/>
            <person name="Sanchez M."/>
            <person name="Timme R."/>
        </authorList>
    </citation>
    <scope>NUCLEOTIDE SEQUENCE</scope>
    <source>
        <strain evidence="3">CFSAN000189</strain>
        <plasmid evidence="3">pCFSAN000189</plasmid>
    </source>
</reference>
<sequence length="81" mass="8247">MNSFLKITMLIFLFSAGAVYANSGGNGFPGGPADGQPGMPGCGGGTDPSPDGKFYTPEGIQCNPGTEDAKKTPSHPEQKKA</sequence>
<dbReference type="AlphaFoldDB" id="A0A4D6P1V7"/>
<evidence type="ECO:0000313" key="3">
    <source>
        <dbReference type="EMBL" id="QCF19669.1"/>
    </source>
</evidence>
<geneLocation type="plasmid" evidence="3">
    <name>pCFSAN000189</name>
</geneLocation>
<evidence type="ECO:0008006" key="4">
    <source>
        <dbReference type="Google" id="ProtNLM"/>
    </source>
</evidence>
<feature type="compositionally biased region" description="Gly residues" evidence="1">
    <location>
        <begin position="24"/>
        <end position="46"/>
    </location>
</feature>
<protein>
    <recommendedName>
        <fullName evidence="4">Secreted protein</fullName>
    </recommendedName>
</protein>
<accession>A0A4D6P1V7</accession>
<proteinExistence type="predicted"/>
<feature type="compositionally biased region" description="Basic and acidic residues" evidence="1">
    <location>
        <begin position="67"/>
        <end position="81"/>
    </location>
</feature>
<dbReference type="GeneID" id="40106833"/>
<evidence type="ECO:0000256" key="2">
    <source>
        <dbReference type="SAM" id="SignalP"/>
    </source>
</evidence>
<organism evidence="3">
    <name type="scientific">Salmonella enterica subsp. enterica serovar Bareilly str. CFSAN000189</name>
    <dbReference type="NCBI Taxonomy" id="1173427"/>
    <lineage>
        <taxon>Bacteria</taxon>
        <taxon>Pseudomonadati</taxon>
        <taxon>Pseudomonadota</taxon>
        <taxon>Gammaproteobacteria</taxon>
        <taxon>Enterobacterales</taxon>
        <taxon>Enterobacteriaceae</taxon>
        <taxon>Salmonella</taxon>
    </lineage>
</organism>
<keyword evidence="3" id="KW-0614">Plasmid</keyword>
<dbReference type="RefSeq" id="WP_131535392.1">
    <property type="nucleotide sequence ID" value="NC_021817.1"/>
</dbReference>
<feature type="signal peptide" evidence="2">
    <location>
        <begin position="1"/>
        <end position="21"/>
    </location>
</feature>
<feature type="region of interest" description="Disordered" evidence="1">
    <location>
        <begin position="24"/>
        <end position="81"/>
    </location>
</feature>
<gene>
    <name evidence="3" type="ORF">SEEB0189_00095</name>
</gene>
<dbReference type="EMBL" id="CP039501">
    <property type="protein sequence ID" value="QCF19669.1"/>
    <property type="molecule type" value="Genomic_DNA"/>
</dbReference>